<organism evidence="1 2">
    <name type="scientific">Thomasclavelia ramosa</name>
    <dbReference type="NCBI Taxonomy" id="1547"/>
    <lineage>
        <taxon>Bacteria</taxon>
        <taxon>Bacillati</taxon>
        <taxon>Bacillota</taxon>
        <taxon>Erysipelotrichia</taxon>
        <taxon>Erysipelotrichales</taxon>
        <taxon>Coprobacillaceae</taxon>
        <taxon>Thomasclavelia</taxon>
    </lineage>
</organism>
<dbReference type="EMBL" id="JAQLKE010000077">
    <property type="protein sequence ID" value="MDB7086022.1"/>
    <property type="molecule type" value="Genomic_DNA"/>
</dbReference>
<accession>A0AB35IPM2</accession>
<proteinExistence type="predicted"/>
<evidence type="ECO:0008006" key="3">
    <source>
        <dbReference type="Google" id="ProtNLM"/>
    </source>
</evidence>
<name>A0AB35IPM2_9FIRM</name>
<dbReference type="Proteomes" id="UP001211987">
    <property type="component" value="Unassembled WGS sequence"/>
</dbReference>
<evidence type="ECO:0000313" key="1">
    <source>
        <dbReference type="EMBL" id="MDB7086022.1"/>
    </source>
</evidence>
<evidence type="ECO:0000313" key="2">
    <source>
        <dbReference type="Proteomes" id="UP001211987"/>
    </source>
</evidence>
<dbReference type="RefSeq" id="WP_008791070.1">
    <property type="nucleotide sequence ID" value="NZ_CP083622.1"/>
</dbReference>
<sequence>MKNYPIIYLNGKKFMTLTGANNEYIKILKGAKDTDNESTIRIKIKQDDKMPGLGSREFELVISESSYPNLFIEMMNYMEMVYLHDCFKGVDADKVIKKLHDKQDELEYWYIEYILENQIDNNLNELLNNPIDYASTNYLAPHEIAYMIFQCEQWDKEHGFDSEFSYDEMDTDYLENYYADRFNIDYHEENINRYINKYASDKIISSKLKRNLDVYSKLKKYQKKRRAGIGI</sequence>
<comment type="caution">
    <text evidence="1">The sequence shown here is derived from an EMBL/GenBank/DDBJ whole genome shotgun (WGS) entry which is preliminary data.</text>
</comment>
<dbReference type="AlphaFoldDB" id="A0AB35IPM2"/>
<reference evidence="1" key="1">
    <citation type="submission" date="2023-01" db="EMBL/GenBank/DDBJ databases">
        <title>Human gut microbiome strain richness.</title>
        <authorList>
            <person name="Chen-Liaw A."/>
        </authorList>
    </citation>
    <scope>NUCLEOTIDE SEQUENCE</scope>
    <source>
        <strain evidence="1">1001217st2_G6_1001217B_191108</strain>
    </source>
</reference>
<gene>
    <name evidence="1" type="ORF">PM738_19795</name>
</gene>
<protein>
    <recommendedName>
        <fullName evidence="3">Tail assembly chaperone</fullName>
    </recommendedName>
</protein>